<dbReference type="InterPro" id="IPR050854">
    <property type="entry name" value="LMBD1_LysCbl_Transport"/>
</dbReference>
<dbReference type="GeneID" id="25251398"/>
<feature type="transmembrane region" description="Helical" evidence="1">
    <location>
        <begin position="522"/>
        <end position="543"/>
    </location>
</feature>
<feature type="transmembrane region" description="Helical" evidence="1">
    <location>
        <begin position="491"/>
        <end position="510"/>
    </location>
</feature>
<dbReference type="VEuPathDB" id="ToxoDB:ETH2_1147600"/>
<feature type="transmembrane region" description="Helical" evidence="1">
    <location>
        <begin position="445"/>
        <end position="471"/>
    </location>
</feature>
<keyword evidence="1" id="KW-1133">Transmembrane helix</keyword>
<feature type="transmembrane region" description="Helical" evidence="1">
    <location>
        <begin position="293"/>
        <end position="323"/>
    </location>
</feature>
<keyword evidence="1" id="KW-0472">Membrane</keyword>
<sequence length="582" mass="61977">MLLVGIGASAAAGAALVLPLLLYYHFVDRKKSTLVTGLTFCCTLTSALLLALLVPIDIMQASTANSDSMQVPEEPRAVQAPSVTEAAAAAHAANASSAFTPAGAAAAAAAAAGWAALRSATLPLTADLLQRIYLFLGAAVFVCCFLLTPAAVFYANERNRRCVQDVDEDDSLPCETLFVALRKTGFFVLALCAVLLLLLALRPGMPSPAFLRPEKIALPSVAPEQQQRRPPNPEGTSPASLMAAAAAAASAAAATASAAAARAAAAAMRVDSEAVQLYTAQLLGVHKTGVDSLLFLGACFLCAAQVVWIVFGAFGLATLPFAWLYRGLSTQQKQRQVQHEIAALREQQRQLQIKYAGGLHEMRPEDSEALEKLRVQQRLCSERNYKLQYPPTDLWLVCCWLLLLLLGGLYGLLELLPRCKSRRTGMRELQQHMSVKGGRSSPQMLLLLSALLAHLILAAGLCLFTAAPQYASFGNQTFVPQNGSDAITCTLHAAAAGTSCHLTIFAAALSQVAFATPMLASILYCSNWLFLICIILCLVYAAICKRAAPHLGDPWDSHQLRKAAEDLEDMAILDESASLIGT</sequence>
<name>U6KYM7_EIMTE</name>
<keyword evidence="1" id="KW-0812">Transmembrane</keyword>
<feature type="transmembrane region" description="Helical" evidence="1">
    <location>
        <begin position="394"/>
        <end position="413"/>
    </location>
</feature>
<evidence type="ECO:0000313" key="3">
    <source>
        <dbReference type="Proteomes" id="UP000030747"/>
    </source>
</evidence>
<gene>
    <name evidence="2" type="ORF">ETH_00011045</name>
</gene>
<dbReference type="AlphaFoldDB" id="U6KYM7"/>
<evidence type="ECO:0000256" key="1">
    <source>
        <dbReference type="SAM" id="Phobius"/>
    </source>
</evidence>
<feature type="transmembrane region" description="Helical" evidence="1">
    <location>
        <begin position="239"/>
        <end position="261"/>
    </location>
</feature>
<protein>
    <submittedName>
        <fullName evidence="2">Uncharacterized protein</fullName>
    </submittedName>
</protein>
<reference evidence="2" key="1">
    <citation type="submission" date="2013-10" db="EMBL/GenBank/DDBJ databases">
        <title>Genomic analysis of the causative agents of coccidiosis in chickens.</title>
        <authorList>
            <person name="Reid A.J."/>
            <person name="Blake D."/>
            <person name="Billington K."/>
            <person name="Browne H."/>
            <person name="Dunn M."/>
            <person name="Hung S."/>
            <person name="Kawahara F."/>
            <person name="Miranda-Saavedra D."/>
            <person name="Mourier T."/>
            <person name="Nagra H."/>
            <person name="Otto T.D."/>
            <person name="Rawlings N."/>
            <person name="Sanchez A."/>
            <person name="Sanders M."/>
            <person name="Subramaniam C."/>
            <person name="Tay Y."/>
            <person name="Dear P."/>
            <person name="Doerig C."/>
            <person name="Gruber A."/>
            <person name="Parkinson J."/>
            <person name="Shirley M."/>
            <person name="Wan K.L."/>
            <person name="Berriman M."/>
            <person name="Tomley F."/>
            <person name="Pain A."/>
        </authorList>
    </citation>
    <scope>NUCLEOTIDE SEQUENCE [LARGE SCALE GENOMIC DNA]</scope>
    <source>
        <strain evidence="2">Houghton</strain>
    </source>
</reference>
<organism evidence="2 3">
    <name type="scientific">Eimeria tenella</name>
    <name type="common">Coccidian parasite</name>
    <dbReference type="NCBI Taxonomy" id="5802"/>
    <lineage>
        <taxon>Eukaryota</taxon>
        <taxon>Sar</taxon>
        <taxon>Alveolata</taxon>
        <taxon>Apicomplexa</taxon>
        <taxon>Conoidasida</taxon>
        <taxon>Coccidia</taxon>
        <taxon>Eucoccidiorida</taxon>
        <taxon>Eimeriorina</taxon>
        <taxon>Eimeriidae</taxon>
        <taxon>Eimeria</taxon>
    </lineage>
</organism>
<dbReference type="PANTHER" id="PTHR16130:SF2">
    <property type="entry name" value="LYSOSOMAL COBALAMIN TRANSPORT ESCORT PROTEIN LMBD1"/>
    <property type="match status" value="1"/>
</dbReference>
<dbReference type="OrthoDB" id="347187at2759"/>
<proteinExistence type="predicted"/>
<feature type="transmembrane region" description="Helical" evidence="1">
    <location>
        <begin position="34"/>
        <end position="56"/>
    </location>
</feature>
<dbReference type="VEuPathDB" id="ToxoDB:ETH_00011045"/>
<accession>U6KYM7</accession>
<dbReference type="RefSeq" id="XP_013232778.1">
    <property type="nucleotide sequence ID" value="XM_013377324.1"/>
</dbReference>
<feature type="transmembrane region" description="Helical" evidence="1">
    <location>
        <begin position="132"/>
        <end position="155"/>
    </location>
</feature>
<keyword evidence="3" id="KW-1185">Reference proteome</keyword>
<dbReference type="PANTHER" id="PTHR16130">
    <property type="entry name" value="LYSOSOMAL COBALAMIN TRANSPORTER-RELATED"/>
    <property type="match status" value="1"/>
</dbReference>
<dbReference type="GO" id="GO:0072665">
    <property type="term" value="P:protein localization to vacuole"/>
    <property type="evidence" value="ECO:0007669"/>
    <property type="project" value="TreeGrafter"/>
</dbReference>
<feature type="transmembrane region" description="Helical" evidence="1">
    <location>
        <begin position="186"/>
        <end position="205"/>
    </location>
</feature>
<dbReference type="EMBL" id="HG675688">
    <property type="protein sequence ID" value="CDJ42028.1"/>
    <property type="molecule type" value="Genomic_DNA"/>
</dbReference>
<evidence type="ECO:0000313" key="2">
    <source>
        <dbReference type="EMBL" id="CDJ42028.1"/>
    </source>
</evidence>
<feature type="transmembrane region" description="Helical" evidence="1">
    <location>
        <begin position="6"/>
        <end position="27"/>
    </location>
</feature>
<dbReference type="GO" id="GO:0005774">
    <property type="term" value="C:vacuolar membrane"/>
    <property type="evidence" value="ECO:0007669"/>
    <property type="project" value="TreeGrafter"/>
</dbReference>
<dbReference type="OMA" id="VEAFPCK"/>
<dbReference type="Proteomes" id="UP000030747">
    <property type="component" value="Unassembled WGS sequence"/>
</dbReference>
<reference evidence="2" key="2">
    <citation type="submission" date="2013-10" db="EMBL/GenBank/DDBJ databases">
        <authorList>
            <person name="Aslett M."/>
        </authorList>
    </citation>
    <scope>NUCLEOTIDE SEQUENCE [LARGE SCALE GENOMIC DNA]</scope>
    <source>
        <strain evidence="2">Houghton</strain>
    </source>
</reference>